<dbReference type="EMBL" id="JAMFLX010000034">
    <property type="protein sequence ID" value="MCL6271831.1"/>
    <property type="molecule type" value="Genomic_DNA"/>
</dbReference>
<comment type="catalytic activity">
    <reaction evidence="8">
        <text>Couples ATP hydrolysis with the unwinding of duplex DNA by translocating in the 3'-5' direction.</text>
        <dbReference type="EC" id="5.6.2.4"/>
    </reaction>
</comment>
<evidence type="ECO:0000256" key="1">
    <source>
        <dbReference type="ARBA" id="ARBA00009922"/>
    </source>
</evidence>
<dbReference type="SUPFAM" id="SSF52540">
    <property type="entry name" value="P-loop containing nucleoside triphosphate hydrolases"/>
    <property type="match status" value="1"/>
</dbReference>
<keyword evidence="2 12" id="KW-0547">Nucleotide-binding</keyword>
<dbReference type="Gene3D" id="1.10.486.10">
    <property type="entry name" value="PCRA, domain 4"/>
    <property type="match status" value="1"/>
</dbReference>
<evidence type="ECO:0000256" key="8">
    <source>
        <dbReference type="ARBA" id="ARBA00034617"/>
    </source>
</evidence>
<dbReference type="PANTHER" id="PTHR11070">
    <property type="entry name" value="UVRD / RECB / PCRA DNA HELICASE FAMILY MEMBER"/>
    <property type="match status" value="1"/>
</dbReference>
<sequence>MNWTDEQLRVIEHCGSHAIVTAVAGSGKTSTLVAHILRQLERGQDPNRILVLMFNRSAREDFQRKLAREASSFSASVSLPDIRTYHSMGLRLYRHFVKNGWLQSWQGDPLSGARMDLECWKILQRIAPASMRDALKNDKSTWVSELTGFIDLVKSTTRTPEVVFEEYEYNARKKILLEGYHAFEEWRKERRLITYADMLYEPVMLMLREPELVEQVTNRMDLMLVDEYQDTNEVQHTLLKMIAGRRAQVMVVGDPDQTIYEFRGARPEYILKIFAEDFPSPVQYTLSYTFRYGHQLSLVADHLITHNMGRGDTLCISHHTTADTRIEKVENSDPARWLSTAVAELTESGRKLCEITVLVRLWSQAVTLEMALLEAGIPFVSEAEKGAFDRQEIQLLTALLELAAGKFEAMPVDTRFQKLWQILRFPHIGIKDEWLKSFCRDLAGLEQGYGKWLIGQSQKHLQGLSDYQKNKIQDRGRLLSRIERGDQAAVKMLDQYIQRVELNSWLVESALDRDRADEQVMAVRSFIRYLGKTSQTSGEACDFIAELRARRKAGTSKNRQDSLLLTSMHKAKGLEWPVVILPGLTDRHLPCSNGDEILSETSIESERRLFYVAMTRARDQLFLVTAPSASDTQRGLAADRQPSRFIAELRLALSCQAGEALHKLSEDADELALDFPESGILNRYLETVRPGLKPVWNQQAEVRDKQFMPAWQQERVSHSIFGDGVVLSETGTDFKVRFDEDGNTYDFSKKSAHLYFL</sequence>
<dbReference type="InterPro" id="IPR000212">
    <property type="entry name" value="DNA_helicase_UvrD/REP"/>
</dbReference>
<keyword evidence="6" id="KW-0238">DNA-binding</keyword>
<keyword evidence="3 12" id="KW-0378">Hydrolase</keyword>
<dbReference type="RefSeq" id="WP_249701491.1">
    <property type="nucleotide sequence ID" value="NZ_JAMFLX010000034.1"/>
</dbReference>
<evidence type="ECO:0000256" key="3">
    <source>
        <dbReference type="ARBA" id="ARBA00022801"/>
    </source>
</evidence>
<evidence type="ECO:0000256" key="11">
    <source>
        <dbReference type="ARBA" id="ARBA00048988"/>
    </source>
</evidence>
<dbReference type="Gene3D" id="1.10.10.160">
    <property type="match status" value="1"/>
</dbReference>
<keyword evidence="16" id="KW-1185">Reference proteome</keyword>
<dbReference type="InterPro" id="IPR013986">
    <property type="entry name" value="DExx_box_DNA_helicase_dom_sf"/>
</dbReference>
<keyword evidence="7" id="KW-0413">Isomerase</keyword>
<accession>A0ABT0PKQ6</accession>
<name>A0ABT0PKQ6_9GAMM</name>
<dbReference type="InterPro" id="IPR014016">
    <property type="entry name" value="UvrD-like_ATP-bd"/>
</dbReference>
<organism evidence="15 16">
    <name type="scientific">Parendozoicomonas callyspongiae</name>
    <dbReference type="NCBI Taxonomy" id="2942213"/>
    <lineage>
        <taxon>Bacteria</taxon>
        <taxon>Pseudomonadati</taxon>
        <taxon>Pseudomonadota</taxon>
        <taxon>Gammaproteobacteria</taxon>
        <taxon>Oceanospirillales</taxon>
        <taxon>Endozoicomonadaceae</taxon>
        <taxon>Parendozoicomonas</taxon>
    </lineage>
</organism>
<keyword evidence="5 12" id="KW-0067">ATP-binding</keyword>
<comment type="caution">
    <text evidence="15">The sequence shown here is derived from an EMBL/GenBank/DDBJ whole genome shotgun (WGS) entry which is preliminary data.</text>
</comment>
<evidence type="ECO:0000256" key="7">
    <source>
        <dbReference type="ARBA" id="ARBA00023235"/>
    </source>
</evidence>
<proteinExistence type="inferred from homology"/>
<feature type="domain" description="UvrD-like helicase C-terminal" evidence="14">
    <location>
        <begin position="294"/>
        <end position="573"/>
    </location>
</feature>
<evidence type="ECO:0000256" key="6">
    <source>
        <dbReference type="ARBA" id="ARBA00023125"/>
    </source>
</evidence>
<dbReference type="EC" id="5.6.2.4" evidence="9"/>
<evidence type="ECO:0000313" key="15">
    <source>
        <dbReference type="EMBL" id="MCL6271831.1"/>
    </source>
</evidence>
<evidence type="ECO:0000256" key="10">
    <source>
        <dbReference type="ARBA" id="ARBA00034923"/>
    </source>
</evidence>
<comment type="similarity">
    <text evidence="1">Belongs to the helicase family. UvrD subfamily.</text>
</comment>
<evidence type="ECO:0000259" key="13">
    <source>
        <dbReference type="PROSITE" id="PS51198"/>
    </source>
</evidence>
<evidence type="ECO:0000256" key="4">
    <source>
        <dbReference type="ARBA" id="ARBA00022806"/>
    </source>
</evidence>
<dbReference type="Pfam" id="PF00580">
    <property type="entry name" value="UvrD-helicase"/>
    <property type="match status" value="1"/>
</dbReference>
<dbReference type="Proteomes" id="UP001203338">
    <property type="component" value="Unassembled WGS sequence"/>
</dbReference>
<dbReference type="PANTHER" id="PTHR11070:SF2">
    <property type="entry name" value="ATP-DEPENDENT DNA HELICASE SRS2"/>
    <property type="match status" value="1"/>
</dbReference>
<evidence type="ECO:0000256" key="9">
    <source>
        <dbReference type="ARBA" id="ARBA00034808"/>
    </source>
</evidence>
<dbReference type="Gene3D" id="3.40.50.300">
    <property type="entry name" value="P-loop containing nucleotide triphosphate hydrolases"/>
    <property type="match status" value="2"/>
</dbReference>
<dbReference type="Pfam" id="PF13361">
    <property type="entry name" value="UvrD_C"/>
    <property type="match status" value="1"/>
</dbReference>
<keyword evidence="4 12" id="KW-0347">Helicase</keyword>
<dbReference type="InterPro" id="IPR014017">
    <property type="entry name" value="DNA_helicase_UvrD-like_C"/>
</dbReference>
<evidence type="ECO:0000256" key="2">
    <source>
        <dbReference type="ARBA" id="ARBA00022741"/>
    </source>
</evidence>
<dbReference type="GO" id="GO:0004386">
    <property type="term" value="F:helicase activity"/>
    <property type="evidence" value="ECO:0007669"/>
    <property type="project" value="UniProtKB-KW"/>
</dbReference>
<dbReference type="PROSITE" id="PS51217">
    <property type="entry name" value="UVRD_HELICASE_CTER"/>
    <property type="match status" value="1"/>
</dbReference>
<feature type="binding site" evidence="12">
    <location>
        <begin position="22"/>
        <end position="29"/>
    </location>
    <ligand>
        <name>ATP</name>
        <dbReference type="ChEBI" id="CHEBI:30616"/>
    </ligand>
</feature>
<reference evidence="15 16" key="1">
    <citation type="submission" date="2022-05" db="EMBL/GenBank/DDBJ databases">
        <authorList>
            <person name="Park J.-S."/>
        </authorList>
    </citation>
    <scope>NUCLEOTIDE SEQUENCE [LARGE SCALE GENOMIC DNA]</scope>
    <source>
        <strain evidence="15 16">2012CJ34-2</strain>
    </source>
</reference>
<comment type="catalytic activity">
    <reaction evidence="11">
        <text>ATP + H2O = ADP + phosphate + H(+)</text>
        <dbReference type="Rhea" id="RHEA:13065"/>
        <dbReference type="ChEBI" id="CHEBI:15377"/>
        <dbReference type="ChEBI" id="CHEBI:15378"/>
        <dbReference type="ChEBI" id="CHEBI:30616"/>
        <dbReference type="ChEBI" id="CHEBI:43474"/>
        <dbReference type="ChEBI" id="CHEBI:456216"/>
        <dbReference type="EC" id="5.6.2.4"/>
    </reaction>
</comment>
<dbReference type="PROSITE" id="PS51198">
    <property type="entry name" value="UVRD_HELICASE_ATP_BIND"/>
    <property type="match status" value="1"/>
</dbReference>
<evidence type="ECO:0000313" key="16">
    <source>
        <dbReference type="Proteomes" id="UP001203338"/>
    </source>
</evidence>
<evidence type="ECO:0000256" key="12">
    <source>
        <dbReference type="PROSITE-ProRule" id="PRU00560"/>
    </source>
</evidence>
<protein>
    <recommendedName>
        <fullName evidence="9">DNA 3'-5' helicase</fullName>
        <ecNumber evidence="9">5.6.2.4</ecNumber>
    </recommendedName>
    <alternativeName>
        <fullName evidence="10">DNA 3'-5' helicase II</fullName>
    </alternativeName>
</protein>
<gene>
    <name evidence="15" type="ORF">M3P05_18075</name>
</gene>
<evidence type="ECO:0000259" key="14">
    <source>
        <dbReference type="PROSITE" id="PS51217"/>
    </source>
</evidence>
<dbReference type="CDD" id="cd17932">
    <property type="entry name" value="DEXQc_UvrD"/>
    <property type="match status" value="1"/>
</dbReference>
<evidence type="ECO:0000256" key="5">
    <source>
        <dbReference type="ARBA" id="ARBA00022840"/>
    </source>
</evidence>
<dbReference type="InterPro" id="IPR027417">
    <property type="entry name" value="P-loop_NTPase"/>
</dbReference>
<feature type="domain" description="UvrD-like helicase ATP-binding" evidence="13">
    <location>
        <begin position="1"/>
        <end position="293"/>
    </location>
</feature>